<evidence type="ECO:0000256" key="1">
    <source>
        <dbReference type="SAM" id="MobiDB-lite"/>
    </source>
</evidence>
<reference evidence="2 3" key="1">
    <citation type="journal article" date="2012" name="Genome Biol.">
        <title>Genome and low-iron response of an oceanic diatom adapted to chronic iron limitation.</title>
        <authorList>
            <person name="Lommer M."/>
            <person name="Specht M."/>
            <person name="Roy A.S."/>
            <person name="Kraemer L."/>
            <person name="Andreson R."/>
            <person name="Gutowska M.A."/>
            <person name="Wolf J."/>
            <person name="Bergner S.V."/>
            <person name="Schilhabel M.B."/>
            <person name="Klostermeier U.C."/>
            <person name="Beiko R.G."/>
            <person name="Rosenstiel P."/>
            <person name="Hippler M."/>
            <person name="Laroche J."/>
        </authorList>
    </citation>
    <scope>NUCLEOTIDE SEQUENCE [LARGE SCALE GENOMIC DNA]</scope>
    <source>
        <strain evidence="2 3">CCMP1005</strain>
    </source>
</reference>
<proteinExistence type="predicted"/>
<comment type="caution">
    <text evidence="2">The sequence shown here is derived from an EMBL/GenBank/DDBJ whole genome shotgun (WGS) entry which is preliminary data.</text>
</comment>
<organism evidence="2 3">
    <name type="scientific">Thalassiosira oceanica</name>
    <name type="common">Marine diatom</name>
    <dbReference type="NCBI Taxonomy" id="159749"/>
    <lineage>
        <taxon>Eukaryota</taxon>
        <taxon>Sar</taxon>
        <taxon>Stramenopiles</taxon>
        <taxon>Ochrophyta</taxon>
        <taxon>Bacillariophyta</taxon>
        <taxon>Coscinodiscophyceae</taxon>
        <taxon>Thalassiosirophycidae</taxon>
        <taxon>Thalassiosirales</taxon>
        <taxon>Thalassiosiraceae</taxon>
        <taxon>Thalassiosira</taxon>
    </lineage>
</organism>
<dbReference type="AlphaFoldDB" id="K0R2J0"/>
<gene>
    <name evidence="2" type="ORF">THAOC_35022</name>
</gene>
<dbReference type="EMBL" id="AGNL01047827">
    <property type="protein sequence ID" value="EJK46315.1"/>
    <property type="molecule type" value="Genomic_DNA"/>
</dbReference>
<dbReference type="Proteomes" id="UP000266841">
    <property type="component" value="Unassembled WGS sequence"/>
</dbReference>
<name>K0R2J0_THAOC</name>
<evidence type="ECO:0000313" key="3">
    <source>
        <dbReference type="Proteomes" id="UP000266841"/>
    </source>
</evidence>
<evidence type="ECO:0000313" key="2">
    <source>
        <dbReference type="EMBL" id="EJK46315.1"/>
    </source>
</evidence>
<sequence>MGGRPDSPDDFSDLAKVSKVGCQKWYRSPSGLSREKTSRAGASESVRGPRSGASDPRQQKRKTHSIIVRTSDSSVQQRGEYFASSAGTQFKCLLVTCALFSFVDDDTRGA</sequence>
<protein>
    <submittedName>
        <fullName evidence="2">Uncharacterized protein</fullName>
    </submittedName>
</protein>
<feature type="region of interest" description="Disordered" evidence="1">
    <location>
        <begin position="28"/>
        <end position="72"/>
    </location>
</feature>
<keyword evidence="3" id="KW-1185">Reference proteome</keyword>
<accession>K0R2J0</accession>